<reference evidence="1 2" key="1">
    <citation type="submission" date="2016-10" db="EMBL/GenBank/DDBJ databases">
        <authorList>
            <person name="de Groot N.N."/>
        </authorList>
    </citation>
    <scope>NUCLEOTIDE SEQUENCE [LARGE SCALE GENOMIC DNA]</scope>
    <source>
        <strain evidence="1 2">Vu-144</strain>
    </source>
</reference>
<dbReference type="Proteomes" id="UP000199041">
    <property type="component" value="Unassembled WGS sequence"/>
</dbReference>
<dbReference type="STRING" id="551991.SAMN05192529_10526"/>
<dbReference type="EMBL" id="FNQY01000005">
    <property type="protein sequence ID" value="SDZ95758.1"/>
    <property type="molecule type" value="Genomic_DNA"/>
</dbReference>
<sequence>MHWDRLYFRQCMRIVPQKAAPPSRKKPIFPVSEKLRVYLKNYGREIILPIEYQDLIHFTYARPLIDKDGQETAWEQVSYDMREWEFLKDGLLKCYAILKTEGDYSFAENLNVERIDFCSFGNSQPFRIRIINVNNGNYDHFYIKKADANRIYGLEWEHLLATSRVTFFTYGQTLIEEHIAGIPGDIFIRDYLESPDTNKVRLLKTFVKFNESCFIRLLGDMRSYNFVVDITPDIEGTQYNIRAIDFDQQCYEGRLRLYLPQFAKENYPIVKEVVKHLDSESIKQYQAEERSRTAYRIATERYRVRELMDAMLPDELSSDEKIEQLKYELANYYHNFRFVKARTMGKILKIHLKQMLMPSMRSVLKNAKGRNRQL</sequence>
<dbReference type="AlphaFoldDB" id="A0A1H3XB23"/>
<name>A0A1H3XB23_9BACT</name>
<keyword evidence="2" id="KW-1185">Reference proteome</keyword>
<gene>
    <name evidence="1" type="ORF">SAMN05192529_10526</name>
</gene>
<proteinExistence type="predicted"/>
<protein>
    <submittedName>
        <fullName evidence="1">Uncharacterized protein</fullName>
    </submittedName>
</protein>
<evidence type="ECO:0000313" key="1">
    <source>
        <dbReference type="EMBL" id="SDZ95758.1"/>
    </source>
</evidence>
<evidence type="ECO:0000313" key="2">
    <source>
        <dbReference type="Proteomes" id="UP000199041"/>
    </source>
</evidence>
<accession>A0A1H3XB23</accession>
<organism evidence="1 2">
    <name type="scientific">Arachidicoccus rhizosphaerae</name>
    <dbReference type="NCBI Taxonomy" id="551991"/>
    <lineage>
        <taxon>Bacteria</taxon>
        <taxon>Pseudomonadati</taxon>
        <taxon>Bacteroidota</taxon>
        <taxon>Chitinophagia</taxon>
        <taxon>Chitinophagales</taxon>
        <taxon>Chitinophagaceae</taxon>
        <taxon>Arachidicoccus</taxon>
    </lineage>
</organism>